<comment type="caution">
    <text evidence="1">The sequence shown here is derived from an EMBL/GenBank/DDBJ whole genome shotgun (WGS) entry which is preliminary data.</text>
</comment>
<keyword evidence="2" id="KW-1185">Reference proteome</keyword>
<protein>
    <submittedName>
        <fullName evidence="1">Uncharacterized protein</fullName>
    </submittedName>
</protein>
<reference evidence="1 2" key="1">
    <citation type="submission" date="2015-01" db="EMBL/GenBank/DDBJ databases">
        <title>Evolution of Trichinella species and genotypes.</title>
        <authorList>
            <person name="Korhonen P.K."/>
            <person name="Edoardo P."/>
            <person name="Giuseppe L.R."/>
            <person name="Gasser R.B."/>
        </authorList>
    </citation>
    <scope>NUCLEOTIDE SEQUENCE [LARGE SCALE GENOMIC DNA]</scope>
    <source>
        <strain evidence="1">ISS2496</strain>
    </source>
</reference>
<dbReference type="AlphaFoldDB" id="A0A0V1A7F2"/>
<dbReference type="EMBL" id="JYDQ01000022">
    <property type="protein sequence ID" value="KRY20758.1"/>
    <property type="molecule type" value="Genomic_DNA"/>
</dbReference>
<dbReference type="Proteomes" id="UP000054783">
    <property type="component" value="Unassembled WGS sequence"/>
</dbReference>
<sequence>MSLERGFFEFYSSSASGEVETLFINCPIQWELKNYPMMNMLACVWVCSIWLCDTSHAVKLSCSCGQGG</sequence>
<evidence type="ECO:0000313" key="1">
    <source>
        <dbReference type="EMBL" id="KRY20758.1"/>
    </source>
</evidence>
<gene>
    <name evidence="1" type="ORF">T12_11200</name>
</gene>
<proteinExistence type="predicted"/>
<organism evidence="1 2">
    <name type="scientific">Trichinella patagoniensis</name>
    <dbReference type="NCBI Taxonomy" id="990121"/>
    <lineage>
        <taxon>Eukaryota</taxon>
        <taxon>Metazoa</taxon>
        <taxon>Ecdysozoa</taxon>
        <taxon>Nematoda</taxon>
        <taxon>Enoplea</taxon>
        <taxon>Dorylaimia</taxon>
        <taxon>Trichinellida</taxon>
        <taxon>Trichinellidae</taxon>
        <taxon>Trichinella</taxon>
    </lineage>
</organism>
<evidence type="ECO:0000313" key="2">
    <source>
        <dbReference type="Proteomes" id="UP000054783"/>
    </source>
</evidence>
<accession>A0A0V1A7F2</accession>
<name>A0A0V1A7F2_9BILA</name>